<dbReference type="AlphaFoldDB" id="A0A220DIM8"/>
<organism evidence="1">
    <name type="scientific">Providencia rettgeri</name>
    <dbReference type="NCBI Taxonomy" id="587"/>
    <lineage>
        <taxon>Bacteria</taxon>
        <taxon>Pseudomonadati</taxon>
        <taxon>Pseudomonadota</taxon>
        <taxon>Gammaproteobacteria</taxon>
        <taxon>Enterobacterales</taxon>
        <taxon>Morganellaceae</taxon>
        <taxon>Providencia</taxon>
    </lineage>
</organism>
<evidence type="ECO:0000313" key="2">
    <source>
        <dbReference type="EMBL" id="MBX6981528.1"/>
    </source>
</evidence>
<dbReference type="EMBL" id="KX832929">
    <property type="protein sequence ID" value="ARV76142.1"/>
    <property type="molecule type" value="Genomic_DNA"/>
</dbReference>
<geneLocation type="plasmid" evidence="1">
    <name>p06-1619-1</name>
</geneLocation>
<gene>
    <name evidence="2" type="ORF">EX242_14855</name>
    <name evidence="1" type="ORF">PRE19P2_0550</name>
</gene>
<reference evidence="1" key="1">
    <citation type="journal article" date="2017" name="Genome Biol. Evol.">
        <title>Genomic Epidemiology of NDM-1-Encoding Plasmids in Latin American Clinical Isolates Reveals Insights into the Evolution of Multidrug Resistance.</title>
        <authorList>
            <person name="Marquez-Ortiz R.A."/>
            <person name="Haggerty L."/>
            <person name="Olarte N."/>
            <person name="Duarte C."/>
            <person name="Garza-Ramos U."/>
            <person name="Silva-Sanchez J."/>
            <person name="Castro B.E."/>
            <person name="Sim E.M."/>
            <person name="Beltran M."/>
            <person name="Moncada M.V."/>
            <person name="Valderrama A."/>
            <person name="Castellanos J.E."/>
            <person name="Charles I.G."/>
            <person name="Vanegas N."/>
            <person name="Escobar-Perez J."/>
            <person name="Petty N.K."/>
        </authorList>
    </citation>
    <scope>NUCLEOTIDE SEQUENCE</scope>
    <source>
        <strain evidence="1">06-1619</strain>
        <plasmid evidence="1">p06-1619-1</plasmid>
    </source>
</reference>
<dbReference type="EMBL" id="SHDO01000017">
    <property type="protein sequence ID" value="MBX6981528.1"/>
    <property type="molecule type" value="Genomic_DNA"/>
</dbReference>
<dbReference type="Proteomes" id="UP000824410">
    <property type="component" value="Unassembled WGS sequence"/>
</dbReference>
<proteinExistence type="predicted"/>
<dbReference type="RefSeq" id="WP_172688830.1">
    <property type="nucleotide sequence ID" value="NZ_CP118864.1"/>
</dbReference>
<protein>
    <submittedName>
        <fullName evidence="1">Uncharacterized protein</fullName>
    </submittedName>
</protein>
<accession>A0A220DIM8</accession>
<keyword evidence="1" id="KW-0614">Plasmid</keyword>
<reference evidence="2" key="2">
    <citation type="submission" date="2019-02" db="EMBL/GenBank/DDBJ databases">
        <title>Genomic characterization of isolates from hospital effluents in KZN, South Africa.</title>
        <authorList>
            <person name="Ntshobeni N."/>
            <person name="Allam M."/>
            <person name="Ismail A."/>
            <person name="Amoako D."/>
            <person name="Essack S."/>
            <person name="Chenia H."/>
        </authorList>
    </citation>
    <scope>NUCLEOTIDE SEQUENCE</scope>
    <source>
        <strain evidence="2">AFE97_S1</strain>
    </source>
</reference>
<name>A0A220DIM8_PRORE</name>
<sequence>MFVFNEETFQRNPSNPCPDNEFNSDEIDFIKEIRRFYPELEQWSNTGVLFAWEAYLRDIYAVGWTELVRKRENGFLAYCYITQLRPSLDFGGTGTYNTEIWDLGEQEPWKKQPLPKLPDWVE</sequence>
<evidence type="ECO:0000313" key="1">
    <source>
        <dbReference type="EMBL" id="ARV76142.1"/>
    </source>
</evidence>